<dbReference type="AlphaFoldDB" id="A0A0E3SRG7"/>
<dbReference type="GO" id="GO:0004333">
    <property type="term" value="F:fumarate hydratase activity"/>
    <property type="evidence" value="ECO:0007669"/>
    <property type="project" value="UniProtKB-EC"/>
</dbReference>
<evidence type="ECO:0000313" key="4">
    <source>
        <dbReference type="EMBL" id="AKB84777.1"/>
    </source>
</evidence>
<dbReference type="SUPFAM" id="SSF48557">
    <property type="entry name" value="L-aspartase-like"/>
    <property type="match status" value="1"/>
</dbReference>
<feature type="domain" description="Fumarate lyase N-terminal" evidence="3">
    <location>
        <begin position="2"/>
        <end position="200"/>
    </location>
</feature>
<gene>
    <name evidence="4" type="ORF">MCMEM_0724</name>
</gene>
<evidence type="ECO:0000256" key="1">
    <source>
        <dbReference type="ARBA" id="ARBA00009084"/>
    </source>
</evidence>
<protein>
    <recommendedName>
        <fullName evidence="2">fumarate hydratase</fullName>
        <ecNumber evidence="2">4.2.1.2</ecNumber>
    </recommendedName>
</protein>
<dbReference type="InterPro" id="IPR000362">
    <property type="entry name" value="Fumarate_lyase_fam"/>
</dbReference>
<dbReference type="InterPro" id="IPR008948">
    <property type="entry name" value="L-Aspartase-like"/>
</dbReference>
<sequence>MPEDAYYGPQTARAVDNFKVSNQRLPPSFIKAQAAIKMASTHANMEAGKLDSTKGNAIIRAASEVREGKFDDQFVLDAFQSGAGTSQNMNANEVIANRALEILGFEKGNYDIVHPNDHVNMSQSSNDTTHTAIHIAAVETINAELMPALAEMLIVLAEKSSEFMDIVKPGRTHLQDAVPVTLGQEFSGYAQMLELGIKGLEISLDGL</sequence>
<dbReference type="InterPro" id="IPR024083">
    <property type="entry name" value="Fumarase/histidase_N"/>
</dbReference>
<dbReference type="STRING" id="1434104.MCMEM_0724"/>
<reference evidence="4 5" key="1">
    <citation type="submission" date="2014-07" db="EMBL/GenBank/DDBJ databases">
        <title>Methanogenic archaea and the global carbon cycle.</title>
        <authorList>
            <person name="Henriksen J.R."/>
            <person name="Luke J."/>
            <person name="Reinhart S."/>
            <person name="Benedict M.N."/>
            <person name="Youngblut N.D."/>
            <person name="Metcalf M.E."/>
            <person name="Whitaker R.J."/>
            <person name="Metcalf W.W."/>
        </authorList>
    </citation>
    <scope>NUCLEOTIDE SEQUENCE [LARGE SCALE GENOMIC DNA]</scope>
    <source>
        <strain evidence="4 5">MM1</strain>
    </source>
</reference>
<name>A0A0E3SRG7_METMT</name>
<dbReference type="KEGG" id="mmet:MCMEM_0724"/>
<proteinExistence type="inferred from homology"/>
<dbReference type="Gene3D" id="1.10.275.10">
    <property type="entry name" value="Fumarase/aspartase (N-terminal domain)"/>
    <property type="match status" value="1"/>
</dbReference>
<evidence type="ECO:0000256" key="2">
    <source>
        <dbReference type="ARBA" id="ARBA00012921"/>
    </source>
</evidence>
<dbReference type="EC" id="4.2.1.2" evidence="2"/>
<evidence type="ECO:0000259" key="3">
    <source>
        <dbReference type="Pfam" id="PF00206"/>
    </source>
</evidence>
<dbReference type="Pfam" id="PF00206">
    <property type="entry name" value="Lyase_1"/>
    <property type="match status" value="1"/>
</dbReference>
<dbReference type="PATRIC" id="fig|1434104.5.peg.781"/>
<dbReference type="PANTHER" id="PTHR11444:SF22">
    <property type="entry name" value="FUMARATE HYDRATASE CLASS II"/>
    <property type="match status" value="1"/>
</dbReference>
<dbReference type="EMBL" id="CP009518">
    <property type="protein sequence ID" value="AKB84777.1"/>
    <property type="molecule type" value="Genomic_DNA"/>
</dbReference>
<dbReference type="Gene3D" id="1.20.200.10">
    <property type="entry name" value="Fumarase/aspartase (Central domain)"/>
    <property type="match status" value="1"/>
</dbReference>
<keyword evidence="4" id="KW-0456">Lyase</keyword>
<dbReference type="HOGENOM" id="CLU_021594_0_1_2"/>
<accession>A0A0E3SRG7</accession>
<comment type="similarity">
    <text evidence="1">Belongs to the class-II fumarase/aspartase family. Fumarase subfamily.</text>
</comment>
<dbReference type="GO" id="GO:0006106">
    <property type="term" value="P:fumarate metabolic process"/>
    <property type="evidence" value="ECO:0007669"/>
    <property type="project" value="InterPro"/>
</dbReference>
<organism evidence="4 5">
    <name type="scientific">Methanococcoides methylutens MM1</name>
    <dbReference type="NCBI Taxonomy" id="1434104"/>
    <lineage>
        <taxon>Archaea</taxon>
        <taxon>Methanobacteriati</taxon>
        <taxon>Methanobacteriota</taxon>
        <taxon>Stenosarchaea group</taxon>
        <taxon>Methanomicrobia</taxon>
        <taxon>Methanosarcinales</taxon>
        <taxon>Methanosarcinaceae</taxon>
        <taxon>Methanococcoides</taxon>
    </lineage>
</organism>
<evidence type="ECO:0000313" key="5">
    <source>
        <dbReference type="Proteomes" id="UP000033048"/>
    </source>
</evidence>
<dbReference type="PANTHER" id="PTHR11444">
    <property type="entry name" value="ASPARTATEAMMONIA/ARGININOSUCCINATE/ADENYLOSUCCINATE LYASE"/>
    <property type="match status" value="1"/>
</dbReference>
<dbReference type="PRINTS" id="PR00149">
    <property type="entry name" value="FUMRATELYASE"/>
</dbReference>
<dbReference type="InterPro" id="IPR022761">
    <property type="entry name" value="Fumarate_lyase_N"/>
</dbReference>
<keyword evidence="5" id="KW-1185">Reference proteome</keyword>
<dbReference type="FunFam" id="1.10.275.10:FF:000001">
    <property type="entry name" value="Fumarate hydratase, mitochondrial"/>
    <property type="match status" value="1"/>
</dbReference>
<dbReference type="InterPro" id="IPR005677">
    <property type="entry name" value="Fum_hydII"/>
</dbReference>
<dbReference type="Proteomes" id="UP000033048">
    <property type="component" value="Chromosome"/>
</dbReference>